<evidence type="ECO:0000313" key="2">
    <source>
        <dbReference type="Proteomes" id="UP001595462"/>
    </source>
</evidence>
<gene>
    <name evidence="1" type="ORF">ACFOSU_07725</name>
</gene>
<reference evidence="2" key="1">
    <citation type="journal article" date="2019" name="Int. J. Syst. Evol. Microbiol.">
        <title>The Global Catalogue of Microorganisms (GCM) 10K type strain sequencing project: providing services to taxonomists for standard genome sequencing and annotation.</title>
        <authorList>
            <consortium name="The Broad Institute Genomics Platform"/>
            <consortium name="The Broad Institute Genome Sequencing Center for Infectious Disease"/>
            <person name="Wu L."/>
            <person name="Ma J."/>
        </authorList>
    </citation>
    <scope>NUCLEOTIDE SEQUENCE [LARGE SCALE GENOMIC DNA]</scope>
    <source>
        <strain evidence="2">KCTC 52640</strain>
    </source>
</reference>
<keyword evidence="2" id="KW-1185">Reference proteome</keyword>
<accession>A0ABV7EM41</accession>
<comment type="caution">
    <text evidence="1">The sequence shown here is derived from an EMBL/GenBank/DDBJ whole genome shotgun (WGS) entry which is preliminary data.</text>
</comment>
<dbReference type="EMBL" id="JBHRSS010000003">
    <property type="protein sequence ID" value="MFC3103777.1"/>
    <property type="molecule type" value="Genomic_DNA"/>
</dbReference>
<dbReference type="Proteomes" id="UP001595462">
    <property type="component" value="Unassembled WGS sequence"/>
</dbReference>
<organism evidence="1 2">
    <name type="scientific">Salinisphaera aquimarina</name>
    <dbReference type="NCBI Taxonomy" id="2094031"/>
    <lineage>
        <taxon>Bacteria</taxon>
        <taxon>Pseudomonadati</taxon>
        <taxon>Pseudomonadota</taxon>
        <taxon>Gammaproteobacteria</taxon>
        <taxon>Salinisphaerales</taxon>
        <taxon>Salinisphaeraceae</taxon>
        <taxon>Salinisphaera</taxon>
    </lineage>
</organism>
<dbReference type="RefSeq" id="WP_380688129.1">
    <property type="nucleotide sequence ID" value="NZ_JBHRSS010000003.1"/>
</dbReference>
<sequence length="63" mass="6808">MAEWIDRPATLHLPTVENAALARLSRSVHGMSDAVPSVSNAYLMSVVAGMGAFDDARPIRRLD</sequence>
<name>A0ABV7EM41_9GAMM</name>
<protein>
    <submittedName>
        <fullName evidence="1">Uncharacterized protein</fullName>
    </submittedName>
</protein>
<proteinExistence type="predicted"/>
<evidence type="ECO:0000313" key="1">
    <source>
        <dbReference type="EMBL" id="MFC3103777.1"/>
    </source>
</evidence>